<sequence length="785" mass="87785">MQEKMLRVLELRKVIDRLKKHASCSLGLKKIDSLMPFTALDDVNEAQDATDEGVKVLRLKGQVPFGGILDVSSNVKRSKIGSLLNEEDLMDIASTLYGGRRFKRFIEGLVEDGIELRILKNAAENIIPLHELEQEIKSCIDDNGHMMDSASQELRAIRQQLRTFETRVREKLESIVRSSSYQKMLSDSIITIRNDRFVIPVKQEYRGNFGGMVHDQSASGATLFIEPQSVMTVNNQVKEAKAKEAREVEKILRELTAKVAEHADDILLNVDILAEMDFILAKARFANELKCTRPIMNDKGFISLNSGRHPLLDQETVVPTSVMLGGEYQSLVITGPNTGGKTVTLKTIGLLTLMAQCGLQIPAGEESEMAVFKTIYADIGDEQSIEQSLSTFSSHMVNIVDILNKIDFESLVLFDELGAGTDPQEGAALAISILDFVFARGARVVATTHYSELKAYAYNRPGVMNASVEFDVQTLRPTYRLLVGVPGRSNAFEISKRLGLRQDIIDSARSQISEDENKIDNMIKSLEDNRKKAEKEMEEAEGRRKEAESIKSDLEKELELFQNEKDRLYEKAKQEAEKAIEKARETAEEIIHEIRELQKSGGQIKEHKLIEAKKRLEEAVPKTKTKNKKVKAVSTKQEYVPGDEVRVLTVGQKGHIVEKVSNNEYQVQIGILKMNVSEKDLEWVKQSKPKPEPRSFVKVSGNSDSSRPELDLRGKRYEDAMLEVDRYLDEALLAGFNQVYIIHGKGTGALRKGVQELLKTHRNVKSTRMGAAGEGGGGVTVAVLK</sequence>
<feature type="compositionally biased region" description="Basic and acidic residues" evidence="9">
    <location>
        <begin position="684"/>
        <end position="695"/>
    </location>
</feature>
<dbReference type="InterPro" id="IPR036063">
    <property type="entry name" value="Smr_dom_sf"/>
</dbReference>
<dbReference type="Gene3D" id="3.30.1370.110">
    <property type="match status" value="1"/>
</dbReference>
<dbReference type="Pfam" id="PF20297">
    <property type="entry name" value="MSSS"/>
    <property type="match status" value="1"/>
</dbReference>
<comment type="function">
    <text evidence="7">Acts as a ribosome collision sensor, splitting the ribosome into its 2 subunits. Detects stalled/collided 70S ribosomes which it binds and splits by an ATP-hydrolysis driven conformational change. Acts upstream of the ribosome quality control system (RQC), a ribosome-associated complex that mediates the extraction of incompletely synthesized nascent chains from stalled ribosomes and their subsequent degradation. Probably generates substrates for RQC.</text>
</comment>
<dbReference type="InterPro" id="IPR000432">
    <property type="entry name" value="DNA_mismatch_repair_MutS_C"/>
</dbReference>
<keyword evidence="8" id="KW-0175">Coiled coil</keyword>
<dbReference type="GO" id="GO:0043023">
    <property type="term" value="F:ribosomal large subunit binding"/>
    <property type="evidence" value="ECO:0007669"/>
    <property type="project" value="UniProtKB-UniRule"/>
</dbReference>
<dbReference type="Gene3D" id="1.10.1420.10">
    <property type="match status" value="2"/>
</dbReference>
<dbReference type="GO" id="GO:0006298">
    <property type="term" value="P:mismatch repair"/>
    <property type="evidence" value="ECO:0007669"/>
    <property type="project" value="InterPro"/>
</dbReference>
<dbReference type="GO" id="GO:0019843">
    <property type="term" value="F:rRNA binding"/>
    <property type="evidence" value="ECO:0007669"/>
    <property type="project" value="UniProtKB-UniRule"/>
</dbReference>
<keyword evidence="4 7" id="KW-0067">ATP-binding</keyword>
<name>A0A160INX5_9BACL</name>
<dbReference type="InterPro" id="IPR007696">
    <property type="entry name" value="DNA_mismatch_repair_MutS_core"/>
</dbReference>
<feature type="binding site" evidence="7">
    <location>
        <begin position="335"/>
        <end position="342"/>
    </location>
    <ligand>
        <name>ATP</name>
        <dbReference type="ChEBI" id="CHEBI:30616"/>
    </ligand>
</feature>
<dbReference type="SMART" id="SM00533">
    <property type="entry name" value="MUTSd"/>
    <property type="match status" value="1"/>
</dbReference>
<dbReference type="InterPro" id="IPR046893">
    <property type="entry name" value="MSSS"/>
</dbReference>
<evidence type="ECO:0000256" key="8">
    <source>
        <dbReference type="SAM" id="Coils"/>
    </source>
</evidence>
<evidence type="ECO:0000256" key="3">
    <source>
        <dbReference type="ARBA" id="ARBA00022801"/>
    </source>
</evidence>
<keyword evidence="1 7" id="KW-0699">rRNA-binding</keyword>
<feature type="region of interest" description="Disordered" evidence="9">
    <location>
        <begin position="529"/>
        <end position="548"/>
    </location>
</feature>
<dbReference type="RefSeq" id="WP_066396691.1">
    <property type="nucleotide sequence ID" value="NZ_CP015378.1"/>
</dbReference>
<dbReference type="GO" id="GO:0016887">
    <property type="term" value="F:ATP hydrolysis activity"/>
    <property type="evidence" value="ECO:0007669"/>
    <property type="project" value="InterPro"/>
</dbReference>
<accession>A0A160INX5</accession>
<feature type="region of interest" description="Disordered" evidence="9">
    <location>
        <begin position="684"/>
        <end position="709"/>
    </location>
</feature>
<keyword evidence="3 7" id="KW-0378">Hydrolase</keyword>
<dbReference type="SMART" id="SM00534">
    <property type="entry name" value="MUTSac"/>
    <property type="match status" value="1"/>
</dbReference>
<dbReference type="SUPFAM" id="SSF52540">
    <property type="entry name" value="P-loop containing nucleoside triphosphate hydrolases"/>
    <property type="match status" value="1"/>
</dbReference>
<keyword evidence="5 7" id="KW-0694">RNA-binding</keyword>
<dbReference type="STRING" id="1221500.ABE65_015305"/>
<gene>
    <name evidence="7" type="primary">mutS2</name>
    <name evidence="7" type="synonym">rqcU</name>
    <name evidence="11" type="ORF">ABE65_015305</name>
</gene>
<dbReference type="InterPro" id="IPR036187">
    <property type="entry name" value="DNA_mismatch_repair_MutS_sf"/>
</dbReference>
<keyword evidence="2 7" id="KW-0547">Nucleotide-binding</keyword>
<dbReference type="GO" id="GO:0140664">
    <property type="term" value="F:ATP-dependent DNA damage sensor activity"/>
    <property type="evidence" value="ECO:0007669"/>
    <property type="project" value="InterPro"/>
</dbReference>
<keyword evidence="6 7" id="KW-0238">DNA-binding</keyword>
<dbReference type="PROSITE" id="PS00486">
    <property type="entry name" value="DNA_MISMATCH_REPAIR_2"/>
    <property type="match status" value="1"/>
</dbReference>
<evidence type="ECO:0000256" key="1">
    <source>
        <dbReference type="ARBA" id="ARBA00022730"/>
    </source>
</evidence>
<feature type="coiled-coil region" evidence="8">
    <location>
        <begin position="234"/>
        <end position="265"/>
    </location>
</feature>
<protein>
    <recommendedName>
        <fullName evidence="7">Endonuclease MutS2</fullName>
        <ecNumber evidence="7">3.1.-.-</ecNumber>
    </recommendedName>
    <alternativeName>
        <fullName evidence="7">Ribosome-associated protein quality control-upstream factor</fullName>
        <shortName evidence="7">RQC-upstream factor</shortName>
        <shortName evidence="7">RqcU</shortName>
        <ecNumber evidence="7">3.6.4.-</ecNumber>
    </alternativeName>
</protein>
<evidence type="ECO:0000256" key="5">
    <source>
        <dbReference type="ARBA" id="ARBA00022884"/>
    </source>
</evidence>
<evidence type="ECO:0000259" key="10">
    <source>
        <dbReference type="PROSITE" id="PS50828"/>
    </source>
</evidence>
<dbReference type="GO" id="GO:0045910">
    <property type="term" value="P:negative regulation of DNA recombination"/>
    <property type="evidence" value="ECO:0007669"/>
    <property type="project" value="InterPro"/>
</dbReference>
<proteinExistence type="inferred from homology"/>
<dbReference type="FunFam" id="3.40.50.300:FF:000830">
    <property type="entry name" value="Endonuclease MutS2"/>
    <property type="match status" value="1"/>
</dbReference>
<dbReference type="EC" id="3.6.4.-" evidence="7"/>
<evidence type="ECO:0000256" key="4">
    <source>
        <dbReference type="ARBA" id="ARBA00022840"/>
    </source>
</evidence>
<dbReference type="InterPro" id="IPR002625">
    <property type="entry name" value="Smr_dom"/>
</dbReference>
<dbReference type="Gene3D" id="3.40.50.300">
    <property type="entry name" value="P-loop containing nucleotide triphosphate hydrolases"/>
    <property type="match status" value="1"/>
</dbReference>
<dbReference type="CDD" id="cd03280">
    <property type="entry name" value="ABC_MutS2"/>
    <property type="match status" value="1"/>
</dbReference>
<dbReference type="PANTHER" id="PTHR48466:SF2">
    <property type="entry name" value="OS10G0509000 PROTEIN"/>
    <property type="match status" value="1"/>
</dbReference>
<evidence type="ECO:0000313" key="12">
    <source>
        <dbReference type="Proteomes" id="UP000076623"/>
    </source>
</evidence>
<dbReference type="KEGG" id="fpn:ABE65_015305"/>
<dbReference type="PROSITE" id="PS50828">
    <property type="entry name" value="SMR"/>
    <property type="match status" value="1"/>
</dbReference>
<dbReference type="Proteomes" id="UP000076623">
    <property type="component" value="Chromosome"/>
</dbReference>
<dbReference type="EMBL" id="CP015378">
    <property type="protein sequence ID" value="ANC78088.1"/>
    <property type="molecule type" value="Genomic_DNA"/>
</dbReference>
<dbReference type="HAMAP" id="MF_00092">
    <property type="entry name" value="MutS2"/>
    <property type="match status" value="1"/>
</dbReference>
<dbReference type="SUPFAM" id="SSF48334">
    <property type="entry name" value="DNA repair protein MutS, domain III"/>
    <property type="match status" value="1"/>
</dbReference>
<evidence type="ECO:0000313" key="11">
    <source>
        <dbReference type="EMBL" id="ANC78088.1"/>
    </source>
</evidence>
<comment type="subunit">
    <text evidence="7">Homodimer. Binds to stalled ribosomes, contacting rRNA.</text>
</comment>
<organism evidence="11 12">
    <name type="scientific">Fictibacillus phosphorivorans</name>
    <dbReference type="NCBI Taxonomy" id="1221500"/>
    <lineage>
        <taxon>Bacteria</taxon>
        <taxon>Bacillati</taxon>
        <taxon>Bacillota</taxon>
        <taxon>Bacilli</taxon>
        <taxon>Bacillales</taxon>
        <taxon>Fictibacillaceae</taxon>
        <taxon>Fictibacillus</taxon>
    </lineage>
</organism>
<keyword evidence="12" id="KW-1185">Reference proteome</keyword>
<evidence type="ECO:0000256" key="9">
    <source>
        <dbReference type="SAM" id="MobiDB-lite"/>
    </source>
</evidence>
<dbReference type="GO" id="GO:0004519">
    <property type="term" value="F:endonuclease activity"/>
    <property type="evidence" value="ECO:0007669"/>
    <property type="project" value="UniProtKB-UniRule"/>
</dbReference>
<dbReference type="Pfam" id="PF01713">
    <property type="entry name" value="Smr"/>
    <property type="match status" value="1"/>
</dbReference>
<comment type="function">
    <text evidence="7">Endonuclease that is involved in the suppression of homologous recombination and thus may have a key role in the control of bacterial genetic diversity.</text>
</comment>
<dbReference type="AlphaFoldDB" id="A0A160INX5"/>
<dbReference type="InterPro" id="IPR045076">
    <property type="entry name" value="MutS"/>
</dbReference>
<reference evidence="11 12" key="1">
    <citation type="submission" date="2016-04" db="EMBL/GenBank/DDBJ databases">
        <title>Complete genome sequence of Fictibacillus phosphorivorans G25-29, a strain toxic to nematodes.</title>
        <authorList>
            <person name="Zheng Z."/>
        </authorList>
    </citation>
    <scope>NUCLEOTIDE SEQUENCE [LARGE SCALE GENOMIC DNA]</scope>
    <source>
        <strain evidence="11 12">G25-29</strain>
    </source>
</reference>
<dbReference type="GO" id="GO:0030983">
    <property type="term" value="F:mismatched DNA binding"/>
    <property type="evidence" value="ECO:0007669"/>
    <property type="project" value="InterPro"/>
</dbReference>
<dbReference type="PIRSF" id="PIRSF005814">
    <property type="entry name" value="MutS_YshD"/>
    <property type="match status" value="1"/>
</dbReference>
<dbReference type="PANTHER" id="PTHR48466">
    <property type="entry name" value="OS10G0509000 PROTEIN-RELATED"/>
    <property type="match status" value="1"/>
</dbReference>
<dbReference type="SUPFAM" id="SSF160443">
    <property type="entry name" value="SMR domain-like"/>
    <property type="match status" value="1"/>
</dbReference>
<dbReference type="Pfam" id="PF00488">
    <property type="entry name" value="MutS_V"/>
    <property type="match status" value="1"/>
</dbReference>
<dbReference type="SMART" id="SM00463">
    <property type="entry name" value="SMR"/>
    <property type="match status" value="1"/>
</dbReference>
<evidence type="ECO:0000256" key="2">
    <source>
        <dbReference type="ARBA" id="ARBA00022741"/>
    </source>
</evidence>
<comment type="similarity">
    <text evidence="7">Belongs to the DNA mismatch repair MutS family. MutS2 subfamily.</text>
</comment>
<dbReference type="GO" id="GO:0005524">
    <property type="term" value="F:ATP binding"/>
    <property type="evidence" value="ECO:0007669"/>
    <property type="project" value="UniProtKB-UniRule"/>
</dbReference>
<dbReference type="InterPro" id="IPR027417">
    <property type="entry name" value="P-loop_NTPase"/>
</dbReference>
<dbReference type="GO" id="GO:0072344">
    <property type="term" value="P:rescue of stalled ribosome"/>
    <property type="evidence" value="ECO:0007669"/>
    <property type="project" value="UniProtKB-UniRule"/>
</dbReference>
<keyword evidence="7 11" id="KW-0255">Endonuclease</keyword>
<feature type="domain" description="Smr" evidence="10">
    <location>
        <begin position="710"/>
        <end position="785"/>
    </location>
</feature>
<dbReference type="EC" id="3.1.-.-" evidence="7"/>
<keyword evidence="7" id="KW-0540">Nuclease</keyword>
<dbReference type="NCBIfam" id="TIGR01069">
    <property type="entry name" value="mutS2"/>
    <property type="match status" value="1"/>
</dbReference>
<dbReference type="InterPro" id="IPR005747">
    <property type="entry name" value="MutS2"/>
</dbReference>
<evidence type="ECO:0000256" key="6">
    <source>
        <dbReference type="ARBA" id="ARBA00023125"/>
    </source>
</evidence>
<evidence type="ECO:0000256" key="7">
    <source>
        <dbReference type="HAMAP-Rule" id="MF_00092"/>
    </source>
</evidence>